<proteinExistence type="predicted"/>
<evidence type="ECO:0000256" key="1">
    <source>
        <dbReference type="ARBA" id="ARBA00001927"/>
    </source>
</evidence>
<dbReference type="AlphaFoldDB" id="A0ABD7V244"/>
<evidence type="ECO:0000256" key="2">
    <source>
        <dbReference type="ARBA" id="ARBA00022448"/>
    </source>
</evidence>
<evidence type="ECO:0000256" key="5">
    <source>
        <dbReference type="ARBA" id="ARBA00023004"/>
    </source>
</evidence>
<sequence>MRIKADFDLCESNAICVGMAPDFFDLDDNDYLVILQEEVPKEREEELRQVVANCPKSALFLQEG</sequence>
<evidence type="ECO:0000256" key="7">
    <source>
        <dbReference type="ARBA" id="ARBA00023291"/>
    </source>
</evidence>
<organism evidence="8 9">
    <name type="scientific">Gordonia paraffinivorans</name>
    <dbReference type="NCBI Taxonomy" id="175628"/>
    <lineage>
        <taxon>Bacteria</taxon>
        <taxon>Bacillati</taxon>
        <taxon>Actinomycetota</taxon>
        <taxon>Actinomycetes</taxon>
        <taxon>Mycobacteriales</taxon>
        <taxon>Gordoniaceae</taxon>
        <taxon>Gordonia</taxon>
    </lineage>
</organism>
<dbReference type="PANTHER" id="PTHR36923:SF3">
    <property type="entry name" value="FERREDOXIN"/>
    <property type="match status" value="1"/>
</dbReference>
<reference evidence="8 9" key="1">
    <citation type="submission" date="2019-02" db="EMBL/GenBank/DDBJ databases">
        <authorList>
            <consortium name="Pathogen Informatics"/>
        </authorList>
    </citation>
    <scope>NUCLEOTIDE SEQUENCE [LARGE SCALE GENOMIC DNA]</scope>
    <source>
        <strain evidence="8 9">3012STDY6756503</strain>
    </source>
</reference>
<comment type="caution">
    <text evidence="8">The sequence shown here is derived from an EMBL/GenBank/DDBJ whole genome shotgun (WGS) entry which is preliminary data.</text>
</comment>
<protein>
    <submittedName>
        <fullName evidence="8">Ferredoxin</fullName>
    </submittedName>
</protein>
<evidence type="ECO:0000313" key="8">
    <source>
        <dbReference type="EMBL" id="VFA88227.1"/>
    </source>
</evidence>
<dbReference type="Proteomes" id="UP000360750">
    <property type="component" value="Unassembled WGS sequence"/>
</dbReference>
<dbReference type="Gene3D" id="3.30.70.20">
    <property type="match status" value="1"/>
</dbReference>
<name>A0ABD7V244_9ACTN</name>
<keyword evidence="6" id="KW-0411">Iron-sulfur</keyword>
<dbReference type="InterPro" id="IPR051269">
    <property type="entry name" value="Fe-S_cluster_ET"/>
</dbReference>
<comment type="cofactor">
    <cofactor evidence="1">
        <name>[3Fe-4S] cluster</name>
        <dbReference type="ChEBI" id="CHEBI:21137"/>
    </cofactor>
</comment>
<dbReference type="Pfam" id="PF13459">
    <property type="entry name" value="Fer4_15"/>
    <property type="match status" value="1"/>
</dbReference>
<dbReference type="GO" id="GO:0046872">
    <property type="term" value="F:metal ion binding"/>
    <property type="evidence" value="ECO:0007669"/>
    <property type="project" value="UniProtKB-KW"/>
</dbReference>
<keyword evidence="4" id="KW-0249">Electron transport</keyword>
<keyword evidence="7" id="KW-0003">3Fe-4S</keyword>
<accession>A0ABD7V244</accession>
<dbReference type="PANTHER" id="PTHR36923">
    <property type="entry name" value="FERREDOXIN"/>
    <property type="match status" value="1"/>
</dbReference>
<evidence type="ECO:0000256" key="4">
    <source>
        <dbReference type="ARBA" id="ARBA00022982"/>
    </source>
</evidence>
<dbReference type="GeneID" id="60749783"/>
<evidence type="ECO:0000256" key="6">
    <source>
        <dbReference type="ARBA" id="ARBA00023014"/>
    </source>
</evidence>
<keyword evidence="5" id="KW-0408">Iron</keyword>
<dbReference type="GO" id="GO:0051538">
    <property type="term" value="F:3 iron, 4 sulfur cluster binding"/>
    <property type="evidence" value="ECO:0007669"/>
    <property type="project" value="UniProtKB-KW"/>
</dbReference>
<dbReference type="EMBL" id="CAACYD010000006">
    <property type="protein sequence ID" value="VFA88227.1"/>
    <property type="molecule type" value="Genomic_DNA"/>
</dbReference>
<evidence type="ECO:0000313" key="9">
    <source>
        <dbReference type="Proteomes" id="UP000360750"/>
    </source>
</evidence>
<gene>
    <name evidence="8" type="ORF">NCTC8139_01770</name>
</gene>
<dbReference type="SUPFAM" id="SSF54862">
    <property type="entry name" value="4Fe-4S ferredoxins"/>
    <property type="match status" value="1"/>
</dbReference>
<evidence type="ECO:0000256" key="3">
    <source>
        <dbReference type="ARBA" id="ARBA00022723"/>
    </source>
</evidence>
<keyword evidence="2" id="KW-0813">Transport</keyword>
<keyword evidence="3" id="KW-0479">Metal-binding</keyword>
<dbReference type="RefSeq" id="WP_131734042.1">
    <property type="nucleotide sequence ID" value="NZ_CAACYD010000006.1"/>
</dbReference>